<protein>
    <submittedName>
        <fullName evidence="2">Uncharacterized protein</fullName>
    </submittedName>
</protein>
<dbReference type="Proteomes" id="UP000283569">
    <property type="component" value="Unassembled WGS sequence"/>
</dbReference>
<accession>A0A420S0J8</accession>
<reference evidence="2 3" key="1">
    <citation type="journal article" date="2018" name="Sci. Rep.">
        <title>Characterisation of pathogen-specific regions and novel effector candidates in Fusarium oxysporum f. sp. cepae.</title>
        <authorList>
            <person name="Armitage A.D."/>
            <person name="Taylor A."/>
            <person name="Sobczyk M.K."/>
            <person name="Baxter L."/>
            <person name="Greenfield B.P."/>
            <person name="Bates H.J."/>
            <person name="Wilson F."/>
            <person name="Jackson A.C."/>
            <person name="Ott S."/>
            <person name="Harrison R.J."/>
            <person name="Clarkson J.P."/>
        </authorList>
    </citation>
    <scope>NUCLEOTIDE SEQUENCE [LARGE SCALE GENOMIC DNA]</scope>
    <source>
        <strain evidence="2 3">Fp_A8</strain>
    </source>
</reference>
<evidence type="ECO:0000313" key="3">
    <source>
        <dbReference type="Proteomes" id="UP000283569"/>
    </source>
</evidence>
<dbReference type="AlphaFoldDB" id="A0A420S0J8"/>
<sequence length="363" mass="39595">MHQLLSHHLPIAALPGHHIDGVAQHCGGVCALQHAVAAELLGRGLVHLGLELDVQLAQRTRDSAREHRRASFFVQLTLDTRQYALGLVVVQVGQGRLDRLECSRFSPAQLFVGVTHAGLLLRMDLGRGARRSLGYAESCHTTSNRHQEGRHENGTHRTNSDARRRDPFEARAETPPLHAGDPGQRLRGRIPRAHGWDPEGGQASGRDEGSADGPHPRRVESAIAKSLRRFFRFTKNSESRYLRRSLKRCTAGEGASPQRYGLCMALLLGGRLRKLGPDVLPVVGAKVSAGDGSLGRALNAHAMRGVGLCSTRAPVADNGLSYAKGGRKLADAAKKCDGLIKGIHAQHHHSSDQKYQHHCYSQW</sequence>
<gene>
    <name evidence="2" type="ORF">BFJ72_g14601</name>
</gene>
<proteinExistence type="predicted"/>
<feature type="compositionally biased region" description="Basic and acidic residues" evidence="1">
    <location>
        <begin position="205"/>
        <end position="217"/>
    </location>
</feature>
<evidence type="ECO:0000256" key="1">
    <source>
        <dbReference type="SAM" id="MobiDB-lite"/>
    </source>
</evidence>
<name>A0A420S0J8_GIBIN</name>
<dbReference type="EMBL" id="MRDB01000114">
    <property type="protein sequence ID" value="RKL22796.1"/>
    <property type="molecule type" value="Genomic_DNA"/>
</dbReference>
<feature type="compositionally biased region" description="Basic and acidic residues" evidence="1">
    <location>
        <begin position="145"/>
        <end position="172"/>
    </location>
</feature>
<comment type="caution">
    <text evidence="2">The sequence shown here is derived from an EMBL/GenBank/DDBJ whole genome shotgun (WGS) entry which is preliminary data.</text>
</comment>
<feature type="region of interest" description="Disordered" evidence="1">
    <location>
        <begin position="135"/>
        <end position="217"/>
    </location>
</feature>
<evidence type="ECO:0000313" key="2">
    <source>
        <dbReference type="EMBL" id="RKL22796.1"/>
    </source>
</evidence>
<organism evidence="2 3">
    <name type="scientific">Gibberella intermedia</name>
    <name type="common">Bulb rot disease fungus</name>
    <name type="synonym">Fusarium proliferatum</name>
    <dbReference type="NCBI Taxonomy" id="948311"/>
    <lineage>
        <taxon>Eukaryota</taxon>
        <taxon>Fungi</taxon>
        <taxon>Dikarya</taxon>
        <taxon>Ascomycota</taxon>
        <taxon>Pezizomycotina</taxon>
        <taxon>Sordariomycetes</taxon>
        <taxon>Hypocreomycetidae</taxon>
        <taxon>Hypocreales</taxon>
        <taxon>Nectriaceae</taxon>
        <taxon>Fusarium</taxon>
        <taxon>Fusarium fujikuroi species complex</taxon>
    </lineage>
</organism>